<evidence type="ECO:0000256" key="7">
    <source>
        <dbReference type="ARBA" id="ARBA00022737"/>
    </source>
</evidence>
<keyword evidence="8" id="KW-0378">Hydrolase</keyword>
<protein>
    <submittedName>
        <fullName evidence="12">M10 family metallopeptidase</fullName>
    </submittedName>
</protein>
<dbReference type="RefSeq" id="WP_366194135.1">
    <property type="nucleotide sequence ID" value="NZ_JBFBVU010000023.1"/>
</dbReference>
<keyword evidence="7" id="KW-0677">Repeat</keyword>
<reference evidence="12 13" key="1">
    <citation type="submission" date="2024-07" db="EMBL/GenBank/DDBJ databases">
        <authorList>
            <person name="Kang M."/>
        </authorList>
    </citation>
    <scope>NUCLEOTIDE SEQUENCE [LARGE SCALE GENOMIC DNA]</scope>
    <source>
        <strain evidence="12 13">DFM31</strain>
    </source>
</reference>
<dbReference type="SMART" id="SM00235">
    <property type="entry name" value="ZnMc"/>
    <property type="match status" value="1"/>
</dbReference>
<evidence type="ECO:0000256" key="2">
    <source>
        <dbReference type="ARBA" id="ARBA00004613"/>
    </source>
</evidence>
<dbReference type="Proteomes" id="UP001553161">
    <property type="component" value="Unassembled WGS sequence"/>
</dbReference>
<dbReference type="InterPro" id="IPR006026">
    <property type="entry name" value="Peptidase_Metallo"/>
</dbReference>
<evidence type="ECO:0000313" key="13">
    <source>
        <dbReference type="Proteomes" id="UP001553161"/>
    </source>
</evidence>
<dbReference type="PRINTS" id="PR00138">
    <property type="entry name" value="MATRIXIN"/>
</dbReference>
<dbReference type="Pfam" id="PF08548">
    <property type="entry name" value="Peptidase_M10_C"/>
    <property type="match status" value="2"/>
</dbReference>
<evidence type="ECO:0000259" key="11">
    <source>
        <dbReference type="SMART" id="SM00235"/>
    </source>
</evidence>
<evidence type="ECO:0000256" key="1">
    <source>
        <dbReference type="ARBA" id="ARBA00001913"/>
    </source>
</evidence>
<proteinExistence type="inferred from homology"/>
<feature type="compositionally biased region" description="Gly residues" evidence="10">
    <location>
        <begin position="464"/>
        <end position="492"/>
    </location>
</feature>
<dbReference type="Gene3D" id="2.150.10.10">
    <property type="entry name" value="Serralysin-like metalloprotease, C-terminal"/>
    <property type="match status" value="2"/>
</dbReference>
<comment type="caution">
    <text evidence="12">The sequence shown here is derived from an EMBL/GenBank/DDBJ whole genome shotgun (WGS) entry which is preliminary data.</text>
</comment>
<dbReference type="InterPro" id="IPR034033">
    <property type="entry name" value="Serralysin-like"/>
</dbReference>
<evidence type="ECO:0000256" key="5">
    <source>
        <dbReference type="ARBA" id="ARBA00022670"/>
    </source>
</evidence>
<dbReference type="Pfam" id="PF00413">
    <property type="entry name" value="Peptidase_M10"/>
    <property type="match status" value="1"/>
</dbReference>
<keyword evidence="4" id="KW-0964">Secreted</keyword>
<keyword evidence="13" id="KW-1185">Reference proteome</keyword>
<keyword evidence="6" id="KW-0479">Metal-binding</keyword>
<dbReference type="InterPro" id="IPR011049">
    <property type="entry name" value="Serralysin-like_metalloprot_C"/>
</dbReference>
<dbReference type="Pfam" id="PF00353">
    <property type="entry name" value="HemolysinCabind"/>
    <property type="match status" value="3"/>
</dbReference>
<dbReference type="InterPro" id="IPR013858">
    <property type="entry name" value="Peptidase_M10B_C"/>
</dbReference>
<feature type="region of interest" description="Disordered" evidence="10">
    <location>
        <begin position="462"/>
        <end position="492"/>
    </location>
</feature>
<dbReference type="InterPro" id="IPR021190">
    <property type="entry name" value="Pept_M10A"/>
</dbReference>
<keyword evidence="9" id="KW-0862">Zinc</keyword>
<feature type="region of interest" description="Disordered" evidence="10">
    <location>
        <begin position="1"/>
        <end position="24"/>
    </location>
</feature>
<evidence type="ECO:0000256" key="6">
    <source>
        <dbReference type="ARBA" id="ARBA00022723"/>
    </source>
</evidence>
<dbReference type="SUPFAM" id="SSF55486">
    <property type="entry name" value="Metalloproteases ('zincins'), catalytic domain"/>
    <property type="match status" value="1"/>
</dbReference>
<gene>
    <name evidence="12" type="ORF">AB0T83_15505</name>
</gene>
<feature type="compositionally biased region" description="Polar residues" evidence="10">
    <location>
        <begin position="1"/>
        <end position="17"/>
    </location>
</feature>
<evidence type="ECO:0000256" key="8">
    <source>
        <dbReference type="ARBA" id="ARBA00022801"/>
    </source>
</evidence>
<dbReference type="Gene3D" id="3.40.390.10">
    <property type="entry name" value="Collagenase (Catalytic Domain)"/>
    <property type="match status" value="1"/>
</dbReference>
<organism evidence="12 13">
    <name type="scientific">Meridianimarinicoccus marinus</name>
    <dbReference type="NCBI Taxonomy" id="3231483"/>
    <lineage>
        <taxon>Bacteria</taxon>
        <taxon>Pseudomonadati</taxon>
        <taxon>Pseudomonadota</taxon>
        <taxon>Alphaproteobacteria</taxon>
        <taxon>Rhodobacterales</taxon>
        <taxon>Paracoccaceae</taxon>
        <taxon>Meridianimarinicoccus</taxon>
    </lineage>
</organism>
<evidence type="ECO:0000256" key="3">
    <source>
        <dbReference type="ARBA" id="ARBA00009490"/>
    </source>
</evidence>
<dbReference type="InterPro" id="IPR001818">
    <property type="entry name" value="Pept_M10_metallopeptidase"/>
</dbReference>
<comment type="cofactor">
    <cofactor evidence="1">
        <name>Ca(2+)</name>
        <dbReference type="ChEBI" id="CHEBI:29108"/>
    </cofactor>
</comment>
<name>A0ABV3LAT1_9RHOB</name>
<dbReference type="PANTHER" id="PTHR38340:SF1">
    <property type="entry name" value="S-LAYER PROTEIN"/>
    <property type="match status" value="1"/>
</dbReference>
<comment type="subcellular location">
    <subcellularLocation>
        <location evidence="2">Secreted</location>
    </subcellularLocation>
</comment>
<evidence type="ECO:0000256" key="9">
    <source>
        <dbReference type="ARBA" id="ARBA00022833"/>
    </source>
</evidence>
<feature type="domain" description="Peptidase metallopeptidase" evidence="11">
    <location>
        <begin position="32"/>
        <end position="197"/>
    </location>
</feature>
<dbReference type="EMBL" id="JBFBVU010000023">
    <property type="protein sequence ID" value="MEV8468180.1"/>
    <property type="molecule type" value="Genomic_DNA"/>
</dbReference>
<evidence type="ECO:0000313" key="12">
    <source>
        <dbReference type="EMBL" id="MEV8468180.1"/>
    </source>
</evidence>
<dbReference type="PROSITE" id="PS00330">
    <property type="entry name" value="HEMOLYSIN_CALCIUM"/>
    <property type="match status" value="3"/>
</dbReference>
<dbReference type="InterPro" id="IPR018511">
    <property type="entry name" value="Hemolysin-typ_Ca-bd_CS"/>
</dbReference>
<sequence length="817" mass="83486">MTTTSAVNGSATLSTEPDTPPGASEIQALLSPAGPWSTGDLSYGFASSAADYPSSYSAYMEPGHFLNFSDAGKDVLRDAFSAWNAVSGLNMTETGNAASAVIRVGGSSVPDTAWAYSPGTYDANGDIWFGLDQAYFDKMIAPTPVPYIGSYEYLVSLHEIGHSVGLKHPHDNPTTMDSAYDGLEYTVMSYRSYLGGPRSSYTVESWGYPQSLMMLDLLAIQELYGANYATLSGNTVYSFDPATGEMLIDGVSQGTPGANRIFRTLWDGNGTDLIDLSNYTTDLEIDLNAGRGLDLDVGGLSQRAQLVGGSAPIYAARHVYMSLLHQGDTRSLIENATGGSANDLMIGNQLDNVLRGRGGNDFLTGGLGADTLDLGNGANTVTDSLVGLDGDTVIDFDGDDTVVIKGTALGAGQVSYDAASGVLSVDLDGDGTAEASLTFSGLAATDSFDVATANGNTHLTLTGGSAGTGGGTGGTGGGTGGTGGGTGGTGGGTGGTGGAEVVYLSNATEKLKSSGAAAAVIIAGGGRNDIFAGSGDDVLVGGAGSDRLDGRNGDDVLFGGAGKDTLTGGRGNDRFLFTSDDELHSSSAKKDYITDFTQGEDIIDLSGFGFASFSDLDLRSDAAGVKIIASSKHFIIVQGLNVADMTANDFVLTNSLVVTLPGASGSTDTVLGSTDDLLRVTDNVTATVHGGGGNDRLLFSYGAQDLYGGDGKDYISGGRDNDLLDGGLGDDTLIGGRGADVFVFQDTLAQAGDVDTIRDFELGSDTIRLEGVAATTLAGLNLVQNGSDAELTLSNGQTIVLQDTTASALNLSDFEFV</sequence>
<dbReference type="CDD" id="cd04277">
    <property type="entry name" value="ZnMc_serralysin_like"/>
    <property type="match status" value="1"/>
</dbReference>
<dbReference type="InterPro" id="IPR024079">
    <property type="entry name" value="MetalloPept_cat_dom_sf"/>
</dbReference>
<keyword evidence="5" id="KW-0645">Protease</keyword>
<dbReference type="PANTHER" id="PTHR38340">
    <property type="entry name" value="S-LAYER PROTEIN"/>
    <property type="match status" value="1"/>
</dbReference>
<dbReference type="SUPFAM" id="SSF51120">
    <property type="entry name" value="beta-Roll"/>
    <property type="match status" value="3"/>
</dbReference>
<dbReference type="InterPro" id="IPR001343">
    <property type="entry name" value="Hemolysn_Ca-bd"/>
</dbReference>
<dbReference type="InterPro" id="IPR050557">
    <property type="entry name" value="RTX_toxin/Mannuronan_C5-epim"/>
</dbReference>
<accession>A0ABV3LAT1</accession>
<evidence type="ECO:0000256" key="4">
    <source>
        <dbReference type="ARBA" id="ARBA00022525"/>
    </source>
</evidence>
<comment type="similarity">
    <text evidence="3">Belongs to the peptidase M10B family.</text>
</comment>
<evidence type="ECO:0000256" key="10">
    <source>
        <dbReference type="SAM" id="MobiDB-lite"/>
    </source>
</evidence>
<dbReference type="PRINTS" id="PR00313">
    <property type="entry name" value="CABNDNGRPT"/>
</dbReference>